<accession>A0A7W8NPZ2</accession>
<gene>
    <name evidence="3" type="ORF">GCM10017781_09800</name>
    <name evidence="4" type="ORF">HNQ07_000061</name>
</gene>
<dbReference type="InterPro" id="IPR008979">
    <property type="entry name" value="Galactose-bd-like_sf"/>
</dbReference>
<feature type="domain" description="Glycosyl hydrolase family 98 putative carbohydrate-binding module" evidence="2">
    <location>
        <begin position="231"/>
        <end position="378"/>
    </location>
</feature>
<evidence type="ECO:0000259" key="2">
    <source>
        <dbReference type="SMART" id="SM00776"/>
    </source>
</evidence>
<feature type="domain" description="Glycosyl hydrolase family 98 putative carbohydrate-binding module" evidence="2">
    <location>
        <begin position="82"/>
        <end position="226"/>
    </location>
</feature>
<feature type="chain" id="PRO_5031053954" evidence="1">
    <location>
        <begin position="20"/>
        <end position="769"/>
    </location>
</feature>
<evidence type="ECO:0000313" key="6">
    <source>
        <dbReference type="Proteomes" id="UP000619376"/>
    </source>
</evidence>
<dbReference type="Proteomes" id="UP000539473">
    <property type="component" value="Unassembled WGS sequence"/>
</dbReference>
<protein>
    <submittedName>
        <fullName evidence="4">Putative delta-60 repeat protein</fullName>
    </submittedName>
</protein>
<proteinExistence type="predicted"/>
<comment type="caution">
    <text evidence="4">The sequence shown here is derived from an EMBL/GenBank/DDBJ whole genome shotgun (WGS) entry which is preliminary data.</text>
</comment>
<organism evidence="4 5">
    <name type="scientific">Deinococcus metalli</name>
    <dbReference type="NCBI Taxonomy" id="1141878"/>
    <lineage>
        <taxon>Bacteria</taxon>
        <taxon>Thermotogati</taxon>
        <taxon>Deinococcota</taxon>
        <taxon>Deinococci</taxon>
        <taxon>Deinococcales</taxon>
        <taxon>Deinococcaceae</taxon>
        <taxon>Deinococcus</taxon>
    </lineage>
</organism>
<dbReference type="InterPro" id="IPR013431">
    <property type="entry name" value="Delta_60_rpt"/>
</dbReference>
<dbReference type="RefSeq" id="WP_184108721.1">
    <property type="nucleotide sequence ID" value="NZ_BNAJ01000001.1"/>
</dbReference>
<dbReference type="SUPFAM" id="SSF69322">
    <property type="entry name" value="Tricorn protease domain 2"/>
    <property type="match status" value="1"/>
</dbReference>
<dbReference type="Gene3D" id="2.60.120.1060">
    <property type="entry name" value="NPCBM/NEW2 domain"/>
    <property type="match status" value="2"/>
</dbReference>
<feature type="signal peptide" evidence="1">
    <location>
        <begin position="1"/>
        <end position="19"/>
    </location>
</feature>
<evidence type="ECO:0000313" key="3">
    <source>
        <dbReference type="EMBL" id="GHF34983.1"/>
    </source>
</evidence>
<dbReference type="Gene3D" id="2.80.10.50">
    <property type="match status" value="2"/>
</dbReference>
<reference evidence="3" key="4">
    <citation type="submission" date="2024-05" db="EMBL/GenBank/DDBJ databases">
        <authorList>
            <person name="Sun Q."/>
            <person name="Zhou Y."/>
        </authorList>
    </citation>
    <scope>NUCLEOTIDE SEQUENCE</scope>
    <source>
        <strain evidence="3">CGMCC 1.18437</strain>
    </source>
</reference>
<dbReference type="Pfam" id="PF17164">
    <property type="entry name" value="DUF5122"/>
    <property type="match status" value="4"/>
</dbReference>
<dbReference type="PROSITE" id="PS51257">
    <property type="entry name" value="PROKAR_LIPOPROTEIN"/>
    <property type="match status" value="1"/>
</dbReference>
<reference evidence="3" key="1">
    <citation type="journal article" date="2014" name="Int. J. Syst. Evol. Microbiol.">
        <title>Complete genome of a new Firmicutes species belonging to the dominant human colonic microbiota ('Ruminococcus bicirculans') reveals two chromosomes and a selective capacity to utilize plant glucans.</title>
        <authorList>
            <consortium name="NISC Comparative Sequencing Program"/>
            <person name="Wegmann U."/>
            <person name="Louis P."/>
            <person name="Goesmann A."/>
            <person name="Henrissat B."/>
            <person name="Duncan S.H."/>
            <person name="Flint H.J."/>
        </authorList>
    </citation>
    <scope>NUCLEOTIDE SEQUENCE</scope>
    <source>
        <strain evidence="3">CGMCC 1.18437</strain>
    </source>
</reference>
<dbReference type="InterPro" id="IPR038637">
    <property type="entry name" value="NPCBM_sf"/>
</dbReference>
<reference evidence="6" key="2">
    <citation type="journal article" date="2019" name="Int. J. Syst. Evol. Microbiol.">
        <title>The Global Catalogue of Microorganisms (GCM) 10K type strain sequencing project: providing services to taxonomists for standard genome sequencing and annotation.</title>
        <authorList>
            <consortium name="The Broad Institute Genomics Platform"/>
            <consortium name="The Broad Institute Genome Sequencing Center for Infectious Disease"/>
            <person name="Wu L."/>
            <person name="Ma J."/>
        </authorList>
    </citation>
    <scope>NUCLEOTIDE SEQUENCE [LARGE SCALE GENOMIC DNA]</scope>
    <source>
        <strain evidence="6">CGMCC 1.18437</strain>
    </source>
</reference>
<evidence type="ECO:0000313" key="4">
    <source>
        <dbReference type="EMBL" id="MBB5374617.1"/>
    </source>
</evidence>
<dbReference type="AlphaFoldDB" id="A0A7W8NPZ2"/>
<dbReference type="SUPFAM" id="SSF49785">
    <property type="entry name" value="Galactose-binding domain-like"/>
    <property type="match status" value="2"/>
</dbReference>
<evidence type="ECO:0000256" key="1">
    <source>
        <dbReference type="SAM" id="SignalP"/>
    </source>
</evidence>
<dbReference type="NCBIfam" id="TIGR02608">
    <property type="entry name" value="delta_60_rpt"/>
    <property type="match status" value="5"/>
</dbReference>
<dbReference type="EMBL" id="BNAJ01000001">
    <property type="protein sequence ID" value="GHF34983.1"/>
    <property type="molecule type" value="Genomic_DNA"/>
</dbReference>
<dbReference type="SMART" id="SM00776">
    <property type="entry name" value="NPCBM"/>
    <property type="match status" value="2"/>
</dbReference>
<dbReference type="Proteomes" id="UP000619376">
    <property type="component" value="Unassembled WGS sequence"/>
</dbReference>
<name>A0A7W8NPZ2_9DEIO</name>
<dbReference type="EMBL" id="JACHFK010000001">
    <property type="protein sequence ID" value="MBB5374617.1"/>
    <property type="molecule type" value="Genomic_DNA"/>
</dbReference>
<dbReference type="Pfam" id="PF08305">
    <property type="entry name" value="NPCBM"/>
    <property type="match status" value="2"/>
</dbReference>
<keyword evidence="6" id="KW-1185">Reference proteome</keyword>
<dbReference type="InterPro" id="IPR013222">
    <property type="entry name" value="Glyco_hyd_98_carb-bd"/>
</dbReference>
<keyword evidence="1" id="KW-0732">Signal</keyword>
<reference evidence="4 5" key="3">
    <citation type="submission" date="2020-08" db="EMBL/GenBank/DDBJ databases">
        <title>Genomic Encyclopedia of Type Strains, Phase IV (KMG-IV): sequencing the most valuable type-strain genomes for metagenomic binning, comparative biology and taxonomic classification.</title>
        <authorList>
            <person name="Goeker M."/>
        </authorList>
    </citation>
    <scope>NUCLEOTIDE SEQUENCE [LARGE SCALE GENOMIC DNA]</scope>
    <source>
        <strain evidence="4 5">DSM 27521</strain>
    </source>
</reference>
<sequence>MPRIPVRLASTLLLTGVLAACSQTPAPTTEDTLPPGSPYAGGASYPWSDRLEAPVADPYAAGRDYPWSSPQAASTLATQGLSAGVNQLSDLPWTSASNFWGPISRDKSNGEQGEFDGHTLTIGGQTFAKGLGVHADSTVKYALNAQCSAFTASVGIDDEVGTLGRATFQVLGDGKVLYTSPELTGADTAKAVSVNVSGVRELTLNVLKGANTYYDHSDWADAKVTCQALKPSGTVYVSDLAYTSATNGWGPVEIDRSNGEQGQFDGKPITVEDQVYAKGLGVHANSAITYDLGGQCTAFESVVGVDDEVEARGSVVFQVFGDGRKLYESSVLQGGVRNYYPVARANVTGVRELKLVVTDFGDGKNFDHADWADAKLACSTPGASGTFDPTFGVAGHANVGGVDSVVEPDTSVVLLGADFTVKRVSSAGIVSAAGAAVVPGGTAMALARQANGNLVAVGQANSAVVVVRYLPSLQPDPSFGTGGVVVVQYGQAVPDALFGPTAAVSSGRDVAVQADGGVVIVGTASRAFTSSPGVRILTPQFLVARLSVTGTVDTTFGNGGSVVSGGEDYLSPQYRNDGAVNDMLSAVALQPDGRIVAVGSSEYISQYTPFVFRFQTNGQLDPSFCGDGICGVFTQAGYGDLLRALLIEPDGSIVVGGATERFQTLAVIARLTSSGAQAGGAIFQIADYFYEQGSIYSLARQGDGKIVFGAVTRNDRGLGRLNADFTLDTTFGDLGTGYVRVQTGITSVNIDPLNRIVASGATDTVRVLP</sequence>
<evidence type="ECO:0000313" key="5">
    <source>
        <dbReference type="Proteomes" id="UP000539473"/>
    </source>
</evidence>